<dbReference type="Gene3D" id="1.25.40.10">
    <property type="entry name" value="Tetratricopeptide repeat domain"/>
    <property type="match status" value="3"/>
</dbReference>
<dbReference type="PANTHER" id="PTHR44203:SF3">
    <property type="entry name" value="ETO1-LIKE PROTEIN 2"/>
    <property type="match status" value="1"/>
</dbReference>
<dbReference type="SUPFAM" id="SSF48452">
    <property type="entry name" value="TPR-like"/>
    <property type="match status" value="3"/>
</dbReference>
<keyword evidence="3" id="KW-0175">Coiled coil</keyword>
<dbReference type="InterPro" id="IPR000210">
    <property type="entry name" value="BTB/POZ_dom"/>
</dbReference>
<dbReference type="AlphaFoldDB" id="A0A8J5YQN3"/>
<dbReference type="UniPathway" id="UPA00143"/>
<dbReference type="EMBL" id="JAHUZN010000008">
    <property type="protein sequence ID" value="KAG8486972.1"/>
    <property type="molecule type" value="Genomic_DNA"/>
</dbReference>
<dbReference type="SMART" id="SM00225">
    <property type="entry name" value="BTB"/>
    <property type="match status" value="1"/>
</dbReference>
<evidence type="ECO:0000256" key="1">
    <source>
        <dbReference type="ARBA" id="ARBA00004906"/>
    </source>
</evidence>
<sequence>MVYLVKKLLSLKLKGTFKSTQVHASSPPNTTIVNTIGSSSIARAKTMLPFGLPKTDHLEPTIEPHLKPIQLVETLADLYRRLGTSLESEKSLICIEQYSILSSLGDPKLLRRCLRAARQHAFDVHSKVVLSALLRYESREDEHGGVSPMDCSSFILECPKATLESGCDLNSIYDHCKCYQECTNSADAQISKEDELLTLEEDSDISFCVGNEEIDCVRSKIAALSTPFKAMLCGSFIESKRSKIDFSQNGISVELMKAVDLYSRTKRVDMFSPKIVLELLSFAERFCCEEMKSACDIQLATFVNCMEDVLVLIEYGLEDRANVLVASCLQVLLRELPSSLHSPKVMRIFCSSEARERLASAGHASFLLYYFLSQVAMEEDMMSNRTVMLLERLKECATLKWQKALALHQLGCVWLERLEYKSAQCYFEAATEAGHVYSLAGIARSRYKQGQQHSAYKLMNTLISEYKAVGWMYQERSLYNTGEDKIADLNTATELDPTLSFPYKYRAVSKAEKKQTTDAISEIDRIIQFKLAPDCLELRAWFFIAIEDYGSALRDIRAMLTLEPSYKMFNVRLSGDDLIDLLNHKVQQGSQADCWLQLYDQWSSIDDIGSLAIIHQMLVNDPWKSLLRFRQSLLLLRLNCKKAAMRCLQLACNLSSSEHEKLIYEGWILYDTGHREEALVKAEKSILIQRSFEAFFLKAYTLSDSNLDPESSSYVIELLEEAIRCPSDGLRKGQALNNLGGMYVDSGKLDQAANCYMNALEIKHTKAHQGLARVYSLRNQQKAAYAELSKLIEKAHNNASAYENRSEYCDSEMAKNDLNMATELDPLRTYPYSYRAAVNILLSEKFNQYSHPALLWVVLMDDQKETEAIEELSKAIAFKPDLQMLHLRAAFYESTGNLNSALCDCEAALCLEPDHIDTLDLYNRARDQAIRPQQI</sequence>
<organism evidence="5 6">
    <name type="scientific">Gossypium anomalum</name>
    <dbReference type="NCBI Taxonomy" id="47600"/>
    <lineage>
        <taxon>Eukaryota</taxon>
        <taxon>Viridiplantae</taxon>
        <taxon>Streptophyta</taxon>
        <taxon>Embryophyta</taxon>
        <taxon>Tracheophyta</taxon>
        <taxon>Spermatophyta</taxon>
        <taxon>Magnoliopsida</taxon>
        <taxon>eudicotyledons</taxon>
        <taxon>Gunneridae</taxon>
        <taxon>Pentapetalae</taxon>
        <taxon>rosids</taxon>
        <taxon>malvids</taxon>
        <taxon>Malvales</taxon>
        <taxon>Malvaceae</taxon>
        <taxon>Malvoideae</taxon>
        <taxon>Gossypium</taxon>
    </lineage>
</organism>
<comment type="caution">
    <text evidence="5">The sequence shown here is derived from an EMBL/GenBank/DDBJ whole genome shotgun (WGS) entry which is preliminary data.</text>
</comment>
<evidence type="ECO:0000313" key="5">
    <source>
        <dbReference type="EMBL" id="KAG8486972.1"/>
    </source>
</evidence>
<dbReference type="InterPro" id="IPR011990">
    <property type="entry name" value="TPR-like_helical_dom_sf"/>
</dbReference>
<feature type="coiled-coil region" evidence="3">
    <location>
        <begin position="778"/>
        <end position="805"/>
    </location>
</feature>
<dbReference type="GO" id="GO:0010105">
    <property type="term" value="P:negative regulation of ethylene-activated signaling pathway"/>
    <property type="evidence" value="ECO:0007669"/>
    <property type="project" value="InterPro"/>
</dbReference>
<evidence type="ECO:0000256" key="2">
    <source>
        <dbReference type="PROSITE-ProRule" id="PRU00339"/>
    </source>
</evidence>
<feature type="domain" description="BTB" evidence="4">
    <location>
        <begin position="203"/>
        <end position="303"/>
    </location>
</feature>
<dbReference type="PROSITE" id="PS50005">
    <property type="entry name" value="TPR"/>
    <property type="match status" value="1"/>
</dbReference>
<gene>
    <name evidence="5" type="ORF">CXB51_020408</name>
</gene>
<dbReference type="InterPro" id="IPR011333">
    <property type="entry name" value="SKP1/BTB/POZ_sf"/>
</dbReference>
<name>A0A8J5YQN3_9ROSI</name>
<dbReference type="GO" id="GO:0016567">
    <property type="term" value="P:protein ubiquitination"/>
    <property type="evidence" value="ECO:0007669"/>
    <property type="project" value="UniProtKB-UniPathway"/>
</dbReference>
<reference evidence="5 6" key="1">
    <citation type="journal article" date="2021" name="bioRxiv">
        <title>The Gossypium anomalum genome as a resource for cotton improvement and evolutionary analysis of hybrid incompatibility.</title>
        <authorList>
            <person name="Grover C.E."/>
            <person name="Yuan D."/>
            <person name="Arick M.A."/>
            <person name="Miller E.R."/>
            <person name="Hu G."/>
            <person name="Peterson D.G."/>
            <person name="Wendel J.F."/>
            <person name="Udall J.A."/>
        </authorList>
    </citation>
    <scope>NUCLEOTIDE SEQUENCE [LARGE SCALE GENOMIC DNA]</scope>
    <source>
        <strain evidence="5">JFW-Udall</strain>
        <tissue evidence="5">Leaf</tissue>
    </source>
</reference>
<proteinExistence type="predicted"/>
<dbReference type="PANTHER" id="PTHR44203">
    <property type="entry name" value="ETO1-RELATED"/>
    <property type="match status" value="1"/>
</dbReference>
<accession>A0A8J5YQN3</accession>
<evidence type="ECO:0000259" key="4">
    <source>
        <dbReference type="SMART" id="SM00225"/>
    </source>
</evidence>
<protein>
    <recommendedName>
        <fullName evidence="4">BTB domain-containing protein</fullName>
    </recommendedName>
</protein>
<dbReference type="Proteomes" id="UP000701853">
    <property type="component" value="Chromosome 8"/>
</dbReference>
<evidence type="ECO:0000256" key="3">
    <source>
        <dbReference type="SAM" id="Coils"/>
    </source>
</evidence>
<evidence type="ECO:0000313" key="6">
    <source>
        <dbReference type="Proteomes" id="UP000701853"/>
    </source>
</evidence>
<feature type="repeat" description="TPR" evidence="2">
    <location>
        <begin position="733"/>
        <end position="766"/>
    </location>
</feature>
<keyword evidence="6" id="KW-1185">Reference proteome</keyword>
<keyword evidence="2" id="KW-0802">TPR repeat</keyword>
<dbReference type="SMART" id="SM00028">
    <property type="entry name" value="TPR"/>
    <property type="match status" value="4"/>
</dbReference>
<dbReference type="Gene3D" id="3.30.710.10">
    <property type="entry name" value="Potassium Channel Kv1.1, Chain A"/>
    <property type="match status" value="1"/>
</dbReference>
<comment type="pathway">
    <text evidence="1">Protein modification; protein ubiquitination.</text>
</comment>
<dbReference type="InterPro" id="IPR019734">
    <property type="entry name" value="TPR_rpt"/>
</dbReference>
<dbReference type="SUPFAM" id="SSF54695">
    <property type="entry name" value="POZ domain"/>
    <property type="match status" value="1"/>
</dbReference>
<dbReference type="InterPro" id="IPR044631">
    <property type="entry name" value="ETO1-like"/>
</dbReference>
<dbReference type="OrthoDB" id="9997739at2759"/>